<dbReference type="PANTHER" id="PTHR30012">
    <property type="entry name" value="GENERAL SECRETION PATHWAY PROTEIN"/>
    <property type="match status" value="1"/>
</dbReference>
<dbReference type="EMBL" id="CP001848">
    <property type="protein sequence ID" value="ADB16813.1"/>
    <property type="molecule type" value="Genomic_DNA"/>
</dbReference>
<dbReference type="STRING" id="530564.Psta_2139"/>
<evidence type="ECO:0000313" key="9">
    <source>
        <dbReference type="EMBL" id="ADB16813.1"/>
    </source>
</evidence>
<dbReference type="eggNOG" id="COG1459">
    <property type="taxonomic scope" value="Bacteria"/>
</dbReference>
<evidence type="ECO:0000256" key="6">
    <source>
        <dbReference type="ARBA" id="ARBA00023136"/>
    </source>
</evidence>
<keyword evidence="5 7" id="KW-1133">Transmembrane helix</keyword>
<dbReference type="InterPro" id="IPR042094">
    <property type="entry name" value="T2SS_GspF_sf"/>
</dbReference>
<evidence type="ECO:0000256" key="7">
    <source>
        <dbReference type="SAM" id="Phobius"/>
    </source>
</evidence>
<proteinExistence type="inferred from homology"/>
<feature type="transmembrane region" description="Helical" evidence="7">
    <location>
        <begin position="109"/>
        <end position="131"/>
    </location>
</feature>
<comment type="similarity">
    <text evidence="2">Belongs to the GSP F family.</text>
</comment>
<accession>D2R1U4</accession>
<evidence type="ECO:0000256" key="3">
    <source>
        <dbReference type="ARBA" id="ARBA00022475"/>
    </source>
</evidence>
<feature type="domain" description="Type II secretion system protein GspF" evidence="8">
    <location>
        <begin position="215"/>
        <end position="330"/>
    </location>
</feature>
<dbReference type="AlphaFoldDB" id="D2R1U4"/>
<reference evidence="9 10" key="1">
    <citation type="journal article" date="2009" name="Stand. Genomic Sci.">
        <title>Complete genome sequence of Pirellula staleyi type strain (ATCC 27377).</title>
        <authorList>
            <person name="Clum A."/>
            <person name="Tindall B.J."/>
            <person name="Sikorski J."/>
            <person name="Ivanova N."/>
            <person name="Mavrommatis K."/>
            <person name="Lucas S."/>
            <person name="Glavina del Rio T."/>
            <person name="Nolan M."/>
            <person name="Chen F."/>
            <person name="Tice H."/>
            <person name="Pitluck S."/>
            <person name="Cheng J.F."/>
            <person name="Chertkov O."/>
            <person name="Brettin T."/>
            <person name="Han C."/>
            <person name="Detter J.C."/>
            <person name="Kuske C."/>
            <person name="Bruce D."/>
            <person name="Goodwin L."/>
            <person name="Ovchinikova G."/>
            <person name="Pati A."/>
            <person name="Mikhailova N."/>
            <person name="Chen A."/>
            <person name="Palaniappan K."/>
            <person name="Land M."/>
            <person name="Hauser L."/>
            <person name="Chang Y.J."/>
            <person name="Jeffries C.D."/>
            <person name="Chain P."/>
            <person name="Rohde M."/>
            <person name="Goker M."/>
            <person name="Bristow J."/>
            <person name="Eisen J.A."/>
            <person name="Markowitz V."/>
            <person name="Hugenholtz P."/>
            <person name="Kyrpides N.C."/>
            <person name="Klenk H.P."/>
            <person name="Lapidus A."/>
        </authorList>
    </citation>
    <scope>NUCLEOTIDE SEQUENCE [LARGE SCALE GENOMIC DNA]</scope>
    <source>
        <strain evidence="10">ATCC 27377 / DSM 6068 / ICPB 4128</strain>
    </source>
</reference>
<dbReference type="InterPro" id="IPR003004">
    <property type="entry name" value="GspF/PilC"/>
</dbReference>
<dbReference type="Proteomes" id="UP000001887">
    <property type="component" value="Chromosome"/>
</dbReference>
<keyword evidence="4 7" id="KW-0812">Transmembrane</keyword>
<organism evidence="9 10">
    <name type="scientific">Pirellula staleyi (strain ATCC 27377 / DSM 6068 / ICPB 4128)</name>
    <name type="common">Pirella staleyi</name>
    <dbReference type="NCBI Taxonomy" id="530564"/>
    <lineage>
        <taxon>Bacteria</taxon>
        <taxon>Pseudomonadati</taxon>
        <taxon>Planctomycetota</taxon>
        <taxon>Planctomycetia</taxon>
        <taxon>Pirellulales</taxon>
        <taxon>Pirellulaceae</taxon>
        <taxon>Pirellula</taxon>
    </lineage>
</organism>
<name>D2R1U4_PIRSD</name>
<keyword evidence="3" id="KW-1003">Cell membrane</keyword>
<keyword evidence="10" id="KW-1185">Reference proteome</keyword>
<dbReference type="PANTHER" id="PTHR30012:SF0">
    <property type="entry name" value="TYPE II SECRETION SYSTEM PROTEIN F-RELATED"/>
    <property type="match status" value="1"/>
</dbReference>
<evidence type="ECO:0000256" key="4">
    <source>
        <dbReference type="ARBA" id="ARBA00022692"/>
    </source>
</evidence>
<dbReference type="Gene3D" id="1.20.81.30">
    <property type="entry name" value="Type II secretion system (T2SS), domain F"/>
    <property type="match status" value="1"/>
</dbReference>
<evidence type="ECO:0000313" key="10">
    <source>
        <dbReference type="Proteomes" id="UP000001887"/>
    </source>
</evidence>
<dbReference type="GO" id="GO:0005886">
    <property type="term" value="C:plasma membrane"/>
    <property type="evidence" value="ECO:0007669"/>
    <property type="project" value="UniProtKB-SubCell"/>
</dbReference>
<protein>
    <submittedName>
        <fullName evidence="9">Type II secretory pathway component PulF-like protein</fullName>
    </submittedName>
</protein>
<gene>
    <name evidence="9" type="ordered locus">Psta_2139</name>
</gene>
<sequence length="348" mass="37820">MSQVPPPENAPLLVSSSANQSLVSAAMLLATTLSQREEVHLRRIAELLSQGMTIDQALSHDAKKVRVVSLTSVAALKLAASSAEPVIAMSRWIENRARGKRVWQRFRSAVGYSVWVSLGTIVPLLLLQWGWGVFIYSPLLTMIREFGLSNIPVHFEGLEWWMLRGAPASLALYIAALVAVGLFRILSGPLAWSRFSRAIPVLGPMQQWTSAAWWMKDLSLLLESEQTLPAAIAGTSQLGHDPVLIELSEELGREIASGQTLAASIGRFSEIPGSVIPLVSLGERQNSLPAQLMCGAEILEARLEAWAEFLSGTLPTILLMLVGLVAFGLLYQSIAMGQVMMMVIQGLT</sequence>
<feature type="transmembrane region" description="Helical" evidence="7">
    <location>
        <begin position="170"/>
        <end position="187"/>
    </location>
</feature>
<keyword evidence="6 7" id="KW-0472">Membrane</keyword>
<dbReference type="KEGG" id="psl:Psta_2139"/>
<evidence type="ECO:0000256" key="5">
    <source>
        <dbReference type="ARBA" id="ARBA00022989"/>
    </source>
</evidence>
<evidence type="ECO:0000256" key="1">
    <source>
        <dbReference type="ARBA" id="ARBA00004651"/>
    </source>
</evidence>
<dbReference type="Pfam" id="PF00482">
    <property type="entry name" value="T2SSF"/>
    <property type="match status" value="1"/>
</dbReference>
<feature type="transmembrane region" description="Helical" evidence="7">
    <location>
        <begin position="309"/>
        <end position="331"/>
    </location>
</feature>
<dbReference type="InterPro" id="IPR018076">
    <property type="entry name" value="T2SS_GspF_dom"/>
</dbReference>
<evidence type="ECO:0000259" key="8">
    <source>
        <dbReference type="Pfam" id="PF00482"/>
    </source>
</evidence>
<comment type="subcellular location">
    <subcellularLocation>
        <location evidence="1">Cell membrane</location>
        <topology evidence="1">Multi-pass membrane protein</topology>
    </subcellularLocation>
</comment>
<evidence type="ECO:0000256" key="2">
    <source>
        <dbReference type="ARBA" id="ARBA00005745"/>
    </source>
</evidence>
<dbReference type="OrthoDB" id="267134at2"/>
<dbReference type="HOGENOM" id="CLU_796600_0_0_0"/>